<sequence>MSNAVYIPGQCNLGKNEIRQRQMVGLVGLFFSVSSLVGLIAIHAPREARLGIFLPLMVASVGYVQSRSKFCLAYGFAGTFNLGKLGDISRVSDPIDRVADRKTALKILAKSFLLAAIATAVVFVLPL</sequence>
<gene>
    <name evidence="2" type="ORF">UFOPK1795_00154</name>
</gene>
<feature type="transmembrane region" description="Helical" evidence="1">
    <location>
        <begin position="23"/>
        <end position="42"/>
    </location>
</feature>
<feature type="transmembrane region" description="Helical" evidence="1">
    <location>
        <begin position="48"/>
        <end position="64"/>
    </location>
</feature>
<feature type="transmembrane region" description="Helical" evidence="1">
    <location>
        <begin position="107"/>
        <end position="125"/>
    </location>
</feature>
<reference evidence="2" key="1">
    <citation type="submission" date="2020-05" db="EMBL/GenBank/DDBJ databases">
        <authorList>
            <person name="Chiriac C."/>
            <person name="Salcher M."/>
            <person name="Ghai R."/>
            <person name="Kavagutti S V."/>
        </authorList>
    </citation>
    <scope>NUCLEOTIDE SEQUENCE</scope>
</reference>
<organism evidence="2">
    <name type="scientific">freshwater metagenome</name>
    <dbReference type="NCBI Taxonomy" id="449393"/>
    <lineage>
        <taxon>unclassified sequences</taxon>
        <taxon>metagenomes</taxon>
        <taxon>ecological metagenomes</taxon>
    </lineage>
</organism>
<evidence type="ECO:0000256" key="1">
    <source>
        <dbReference type="SAM" id="Phobius"/>
    </source>
</evidence>
<dbReference type="AlphaFoldDB" id="A0A6J6FC40"/>
<dbReference type="EMBL" id="CAEZUG010000004">
    <property type="protein sequence ID" value="CAB4584773.1"/>
    <property type="molecule type" value="Genomic_DNA"/>
</dbReference>
<proteinExistence type="predicted"/>
<accession>A0A6J6FC40</accession>
<keyword evidence="1" id="KW-0812">Transmembrane</keyword>
<keyword evidence="1" id="KW-0472">Membrane</keyword>
<name>A0A6J6FC40_9ZZZZ</name>
<evidence type="ECO:0000313" key="2">
    <source>
        <dbReference type="EMBL" id="CAB4584773.1"/>
    </source>
</evidence>
<protein>
    <submittedName>
        <fullName evidence="2">Unannotated protein</fullName>
    </submittedName>
</protein>
<keyword evidence="1" id="KW-1133">Transmembrane helix</keyword>